<comment type="caution">
    <text evidence="1">The sequence shown here is derived from an EMBL/GenBank/DDBJ whole genome shotgun (WGS) entry which is preliminary data.</text>
</comment>
<evidence type="ECO:0000313" key="1">
    <source>
        <dbReference type="EMBL" id="KAJ8886032.1"/>
    </source>
</evidence>
<dbReference type="Proteomes" id="UP001159363">
    <property type="component" value="Chromosome X"/>
</dbReference>
<keyword evidence="2" id="KW-1185">Reference proteome</keyword>
<reference evidence="1 2" key="1">
    <citation type="submission" date="2023-02" db="EMBL/GenBank/DDBJ databases">
        <title>LHISI_Scaffold_Assembly.</title>
        <authorList>
            <person name="Stuart O.P."/>
            <person name="Cleave R."/>
            <person name="Magrath M.J.L."/>
            <person name="Mikheyev A.S."/>
        </authorList>
    </citation>
    <scope>NUCLEOTIDE SEQUENCE [LARGE SCALE GENOMIC DNA]</scope>
    <source>
        <strain evidence="1">Daus_M_001</strain>
        <tissue evidence="1">Leg muscle</tissue>
    </source>
</reference>
<evidence type="ECO:0000313" key="2">
    <source>
        <dbReference type="Proteomes" id="UP001159363"/>
    </source>
</evidence>
<proteinExistence type="predicted"/>
<dbReference type="EMBL" id="JARBHB010000004">
    <property type="protein sequence ID" value="KAJ8886032.1"/>
    <property type="molecule type" value="Genomic_DNA"/>
</dbReference>
<sequence>MGTFSQLHLADPNFATPCPNDSELFPLILTASCLLEVCAGSPATMNSLNYPWLLLLPQMRNNVKPYLSKLIITELQIVGTTCVFPSGQQSQS</sequence>
<gene>
    <name evidence="1" type="ORF">PR048_012238</name>
</gene>
<organism evidence="1 2">
    <name type="scientific">Dryococelus australis</name>
    <dbReference type="NCBI Taxonomy" id="614101"/>
    <lineage>
        <taxon>Eukaryota</taxon>
        <taxon>Metazoa</taxon>
        <taxon>Ecdysozoa</taxon>
        <taxon>Arthropoda</taxon>
        <taxon>Hexapoda</taxon>
        <taxon>Insecta</taxon>
        <taxon>Pterygota</taxon>
        <taxon>Neoptera</taxon>
        <taxon>Polyneoptera</taxon>
        <taxon>Phasmatodea</taxon>
        <taxon>Verophasmatodea</taxon>
        <taxon>Anareolatae</taxon>
        <taxon>Phasmatidae</taxon>
        <taxon>Eurycanthinae</taxon>
        <taxon>Dryococelus</taxon>
    </lineage>
</organism>
<accession>A0ABQ9HNX7</accession>
<protein>
    <submittedName>
        <fullName evidence="1">Uncharacterized protein</fullName>
    </submittedName>
</protein>
<name>A0ABQ9HNX7_9NEOP</name>